<dbReference type="EMBL" id="JAGGLP010000009">
    <property type="protein sequence ID" value="MBP2051934.1"/>
    <property type="molecule type" value="Genomic_DNA"/>
</dbReference>
<evidence type="ECO:0000259" key="1">
    <source>
        <dbReference type="Pfam" id="PF01979"/>
    </source>
</evidence>
<evidence type="ECO:0000313" key="5">
    <source>
        <dbReference type="Proteomes" id="UP001519309"/>
    </source>
</evidence>
<dbReference type="Pfam" id="PF01979">
    <property type="entry name" value="Amidohydro_1"/>
    <property type="match status" value="1"/>
</dbReference>
<dbReference type="SMR" id="A0A1B1ASU3"/>
<protein>
    <submittedName>
        <fullName evidence="2 3">Amidohydrolase</fullName>
    </submittedName>
</protein>
<dbReference type="SUPFAM" id="SSF51556">
    <property type="entry name" value="Metallo-dependent hydrolases"/>
    <property type="match status" value="1"/>
</dbReference>
<evidence type="ECO:0000313" key="2">
    <source>
        <dbReference type="EMBL" id="ANP49611.1"/>
    </source>
</evidence>
<dbReference type="InterPro" id="IPR032466">
    <property type="entry name" value="Metal_Hydrolase"/>
</dbReference>
<dbReference type="GO" id="GO:0016810">
    <property type="term" value="F:hydrolase activity, acting on carbon-nitrogen (but not peptide) bonds"/>
    <property type="evidence" value="ECO:0007669"/>
    <property type="project" value="InterPro"/>
</dbReference>
<dbReference type="KEGG" id="sgs:AVL59_08340"/>
<dbReference type="InterPro" id="IPR011059">
    <property type="entry name" value="Metal-dep_hydrolase_composite"/>
</dbReference>
<dbReference type="PANTHER" id="PTHR43135">
    <property type="entry name" value="ALPHA-D-RIBOSE 1-METHYLPHOSPHONATE 5-TRIPHOSPHATE DIPHOSPHATASE"/>
    <property type="match status" value="1"/>
</dbReference>
<dbReference type="InterPro" id="IPR006680">
    <property type="entry name" value="Amidohydro-rel"/>
</dbReference>
<reference evidence="2 4" key="1">
    <citation type="submission" date="2016-06" db="EMBL/GenBank/DDBJ databases">
        <title>Complete genome sequence of Streptomyces griseochromogenes ATCC 14511, the Blasticidin S producer.</title>
        <authorList>
            <person name="Wu L."/>
        </authorList>
    </citation>
    <scope>NUCLEOTIDE SEQUENCE [LARGE SCALE GENOMIC DNA]</scope>
    <source>
        <strain evidence="2 4">ATCC 14511</strain>
    </source>
</reference>
<keyword evidence="2" id="KW-0378">Hydrolase</keyword>
<dbReference type="CDD" id="cd01299">
    <property type="entry name" value="Met_dep_hydrolase_A"/>
    <property type="match status" value="1"/>
</dbReference>
<dbReference type="SUPFAM" id="SSF51338">
    <property type="entry name" value="Composite domain of metallo-dependent hydrolases"/>
    <property type="match status" value="2"/>
</dbReference>
<evidence type="ECO:0000313" key="4">
    <source>
        <dbReference type="Proteomes" id="UP000092659"/>
    </source>
</evidence>
<proteinExistence type="predicted"/>
<evidence type="ECO:0000313" key="3">
    <source>
        <dbReference type="EMBL" id="MBP2051934.1"/>
    </source>
</evidence>
<dbReference type="Gene3D" id="2.30.40.10">
    <property type="entry name" value="Urease, subunit C, domain 1"/>
    <property type="match status" value="1"/>
</dbReference>
<keyword evidence="5" id="KW-1185">Reference proteome</keyword>
<dbReference type="InterPro" id="IPR057744">
    <property type="entry name" value="OTAase-like"/>
</dbReference>
<accession>A0A1B1ASU3</accession>
<gene>
    <name evidence="2" type="ORF">AVL59_08340</name>
    <name evidence="3" type="ORF">J2Z21_004911</name>
</gene>
<dbReference type="OrthoDB" id="3514520at2"/>
<dbReference type="STRING" id="68214.AVL59_08340"/>
<sequence length="419" mass="43266">MTYLSADRLIPGRGEPVADAVLVMSEGTITYAGPRASAPPPGQGEDVLHVPVLMPGMWDCHTHLVGSRAGLGLDAVLLTPPAVAAARAVGDLAAALEAGITSVRELGGYGPELAQAVAEGSVIGPDIYGAGAALSPTGGHGDAHRVPYPWVRDCSERGGVLQTADGVDECLRAVRLQLRRGARVIKVCASGGVISDLDHPEHRQFSPAELRAIVEEAERADRIVAAHCHGKAGIMAALTAGCRTIEHGSCLDEEAAALMKEYGAVLVPTRTIFEGILAARHLLGEQSYAKAVAMADRHWEAIATAHEAGVRIAAGTDLGTSKPGTALSWGRNGAEASHLVAAGLTPLEAIEACTANGPLTLGPQAPKAGQLAVGHQADALALSACPLEDITILTDPQRITHVWKHGEPVKQPTPTQSLG</sequence>
<name>A0A1B1ASU3_9ACTN</name>
<dbReference type="EMBL" id="CP016279">
    <property type="protein sequence ID" value="ANP49611.1"/>
    <property type="molecule type" value="Genomic_DNA"/>
</dbReference>
<dbReference type="RefSeq" id="WP_067301021.1">
    <property type="nucleotide sequence ID" value="NZ_CP016279.1"/>
</dbReference>
<dbReference type="Proteomes" id="UP000092659">
    <property type="component" value="Chromosome"/>
</dbReference>
<feature type="domain" description="Amidohydrolase-related" evidence="1">
    <location>
        <begin position="52"/>
        <end position="409"/>
    </location>
</feature>
<dbReference type="InterPro" id="IPR051781">
    <property type="entry name" value="Metallo-dep_Hydrolase"/>
</dbReference>
<organism evidence="2 4">
    <name type="scientific">Streptomyces griseochromogenes</name>
    <dbReference type="NCBI Taxonomy" id="68214"/>
    <lineage>
        <taxon>Bacteria</taxon>
        <taxon>Bacillati</taxon>
        <taxon>Actinomycetota</taxon>
        <taxon>Actinomycetes</taxon>
        <taxon>Kitasatosporales</taxon>
        <taxon>Streptomycetaceae</taxon>
        <taxon>Streptomyces</taxon>
    </lineage>
</organism>
<dbReference type="Proteomes" id="UP001519309">
    <property type="component" value="Unassembled WGS sequence"/>
</dbReference>
<dbReference type="AlphaFoldDB" id="A0A1B1ASU3"/>
<dbReference type="Gene3D" id="3.20.20.140">
    <property type="entry name" value="Metal-dependent hydrolases"/>
    <property type="match status" value="1"/>
</dbReference>
<reference evidence="3 5" key="2">
    <citation type="submission" date="2021-03" db="EMBL/GenBank/DDBJ databases">
        <title>Genomic Encyclopedia of Type Strains, Phase IV (KMG-IV): sequencing the most valuable type-strain genomes for metagenomic binning, comparative biology and taxonomic classification.</title>
        <authorList>
            <person name="Goeker M."/>
        </authorList>
    </citation>
    <scope>NUCLEOTIDE SEQUENCE [LARGE SCALE GENOMIC DNA]</scope>
    <source>
        <strain evidence="3 5">DSM 40499</strain>
    </source>
</reference>
<dbReference type="PANTHER" id="PTHR43135:SF3">
    <property type="entry name" value="ALPHA-D-RIBOSE 1-METHYLPHOSPHONATE 5-TRIPHOSPHATE DIPHOSPHATASE"/>
    <property type="match status" value="1"/>
</dbReference>